<evidence type="ECO:0000259" key="1">
    <source>
        <dbReference type="Pfam" id="PF00535"/>
    </source>
</evidence>
<dbReference type="Gene3D" id="3.90.550.10">
    <property type="entry name" value="Spore Coat Polysaccharide Biosynthesis Protein SpsA, Chain A"/>
    <property type="match status" value="1"/>
</dbReference>
<reference evidence="2 3" key="1">
    <citation type="submission" date="2011-07" db="EMBL/GenBank/DDBJ databases">
        <title>The Genome Sequence of Prevotella oulorum F0390.</title>
        <authorList>
            <consortium name="The Broad Institute Genome Sequencing Platform"/>
            <consortium name="The Broad Institute Genome Sequencing Center for Infectious Disease"/>
            <person name="Earl A."/>
            <person name="Ward D."/>
            <person name="Feldgarden M."/>
            <person name="Gevers D."/>
            <person name="Izard J."/>
            <person name="Ganesan A."/>
            <person name="Baranova O.V."/>
            <person name="Blanton J.M."/>
            <person name="Tanner A.C."/>
            <person name="Dewhirst F.E."/>
            <person name="Young S.K."/>
            <person name="Zeng Q."/>
            <person name="Gargeya S."/>
            <person name="Fitzgerald M."/>
            <person name="Haas B."/>
            <person name="Abouelleil A."/>
            <person name="Alvarado L."/>
            <person name="Arachchi H.M."/>
            <person name="Berlin A."/>
            <person name="Brown A."/>
            <person name="Chapman S.B."/>
            <person name="Chen Z."/>
            <person name="Dunbar C."/>
            <person name="Freedman E."/>
            <person name="Gearin G."/>
            <person name="Gellesch M."/>
            <person name="Goldberg J."/>
            <person name="Griggs A."/>
            <person name="Gujja S."/>
            <person name="Heiman D."/>
            <person name="Howarth C."/>
            <person name="Larson L."/>
            <person name="Lui A."/>
            <person name="MacDonald P.J.P."/>
            <person name="Mehta T."/>
            <person name="Montmayeur A."/>
            <person name="Murphy C."/>
            <person name="Neiman D."/>
            <person name="Pearson M."/>
            <person name="Priest M."/>
            <person name="Roberts A."/>
            <person name="Saif S."/>
            <person name="Shea T."/>
            <person name="Shenoy N."/>
            <person name="Sisk P."/>
            <person name="Stolte C."/>
            <person name="Sykes S."/>
            <person name="Wortman J."/>
            <person name="Nusbaum C."/>
            <person name="Birren B."/>
        </authorList>
    </citation>
    <scope>NUCLEOTIDE SEQUENCE [LARGE SCALE GENOMIC DNA]</scope>
    <source>
        <strain evidence="2 3">F0390</strain>
    </source>
</reference>
<sequence>MITILTPTFNRAHLLPRLFESLTHQTDFDFEWLVMDDGSTDGTSDLFAGNTFLSAPFSIRYYRQENGGKHCALNAGVKQAKGDFIFIADSDDWLLPQSVAIVGQHTSAIADDNTFAGVAGLDVFDDERIVGTGLPQDIIDCNAMDIRYRYHVDGDLKEVFKTTVLQEFPFPEIQDEKFCPEQLVWFRIAQKYKLRYFNIPIYVAEYQPNGITASIIRVRMLAPQATCMMYAEMLAYKIPFKEKIKAAINFWRFKACAPSRVMITTLKGGWRWCYLIGMLLHWRDKKQVGAASLLK</sequence>
<protein>
    <recommendedName>
        <fullName evidence="1">Glycosyltransferase 2-like domain-containing protein</fullName>
    </recommendedName>
</protein>
<dbReference type="eggNOG" id="COG0463">
    <property type="taxonomic scope" value="Bacteria"/>
</dbReference>
<organism evidence="2 3">
    <name type="scientific">Segatella oulorum F0390</name>
    <dbReference type="NCBI Taxonomy" id="702438"/>
    <lineage>
        <taxon>Bacteria</taxon>
        <taxon>Pseudomonadati</taxon>
        <taxon>Bacteroidota</taxon>
        <taxon>Bacteroidia</taxon>
        <taxon>Bacteroidales</taxon>
        <taxon>Prevotellaceae</taxon>
        <taxon>Segatella</taxon>
    </lineage>
</organism>
<evidence type="ECO:0000313" key="2">
    <source>
        <dbReference type="EMBL" id="EGV34565.1"/>
    </source>
</evidence>
<dbReference type="Proteomes" id="UP000005141">
    <property type="component" value="Unassembled WGS sequence"/>
</dbReference>
<dbReference type="PANTHER" id="PTHR22916">
    <property type="entry name" value="GLYCOSYLTRANSFERASE"/>
    <property type="match status" value="1"/>
</dbReference>
<dbReference type="PANTHER" id="PTHR22916:SF3">
    <property type="entry name" value="UDP-GLCNAC:BETAGAL BETA-1,3-N-ACETYLGLUCOSAMINYLTRANSFERASE-LIKE PROTEIN 1"/>
    <property type="match status" value="1"/>
</dbReference>
<proteinExistence type="predicted"/>
<dbReference type="OrthoDB" id="9810303at2"/>
<dbReference type="GO" id="GO:0016758">
    <property type="term" value="F:hexosyltransferase activity"/>
    <property type="evidence" value="ECO:0007669"/>
    <property type="project" value="UniProtKB-ARBA"/>
</dbReference>
<gene>
    <name evidence="2" type="ORF">HMPREF9431_00278</name>
</gene>
<comment type="caution">
    <text evidence="2">The sequence shown here is derived from an EMBL/GenBank/DDBJ whole genome shotgun (WGS) entry which is preliminary data.</text>
</comment>
<dbReference type="PATRIC" id="fig|702438.4.peg.284"/>
<dbReference type="HOGENOM" id="CLU_074336_0_0_10"/>
<dbReference type="RefSeq" id="WP_004379255.1">
    <property type="nucleotide sequence ID" value="NZ_JH114215.1"/>
</dbReference>
<dbReference type="Pfam" id="PF00535">
    <property type="entry name" value="Glycos_transf_2"/>
    <property type="match status" value="1"/>
</dbReference>
<dbReference type="SUPFAM" id="SSF53448">
    <property type="entry name" value="Nucleotide-diphospho-sugar transferases"/>
    <property type="match status" value="1"/>
</dbReference>
<dbReference type="CDD" id="cd00761">
    <property type="entry name" value="Glyco_tranf_GTA_type"/>
    <property type="match status" value="1"/>
</dbReference>
<dbReference type="GeneID" id="95425038"/>
<dbReference type="EMBL" id="ADGI01000014">
    <property type="protein sequence ID" value="EGV34565.1"/>
    <property type="molecule type" value="Genomic_DNA"/>
</dbReference>
<dbReference type="AlphaFoldDB" id="G1W8X7"/>
<keyword evidence="3" id="KW-1185">Reference proteome</keyword>
<name>G1W8X7_9BACT</name>
<evidence type="ECO:0000313" key="3">
    <source>
        <dbReference type="Proteomes" id="UP000005141"/>
    </source>
</evidence>
<feature type="domain" description="Glycosyltransferase 2-like" evidence="1">
    <location>
        <begin position="3"/>
        <end position="99"/>
    </location>
</feature>
<dbReference type="InterPro" id="IPR029044">
    <property type="entry name" value="Nucleotide-diphossugar_trans"/>
</dbReference>
<accession>G1W8X7</accession>
<dbReference type="InterPro" id="IPR001173">
    <property type="entry name" value="Glyco_trans_2-like"/>
</dbReference>